<protein>
    <recommendedName>
        <fullName evidence="4">Type 4 fimbrial biogenesis protein PilX N-terminal domain-containing protein</fullName>
    </recommendedName>
</protein>
<sequence>MHAVNVDNHDLQPRIPNEEGSALVIALLAVVLMTMMGLILISVLRGGAIQAATTESSVQAEAIAQKGLDDTLAQIRRAVANGESIGGTNYRNRVRNVENQLSLMLPFIDKQVGNGSNLEDENGEVIAAKKGKYQIDILSAKTLSNPESQVRPVTNPDFPYVRKFTIRSRGIIEGKPGKTVTKQMTIYVSTINPVFRYPVSSGGDLILNGTPTITGDLYVANHVQIRDEALFTGTSSGTNRTKFGIQTGLPAIRGFIRVNGSGDATTFGKFNLTHADGVTEFPPLTGTSEIVQPSYFTPQFFPLEDPTLDADVDVDVQGYVSNKTQIDMTAKLAALGGYKVPDPDLLEVPLFYDLNKSTLYNDQWLTVQGGVQVKDSASATADADVFVNNGVLTMESQDSKLTLTNGSLYVKTPDPNLVAADLRGKLSLQAGKFVAVDGNVTMNNGFEFPQGSMYIKGDLKIIGDIRLQGTVYVDGNVELKEMTSINKMRAGDTAPIPLIVIASGEIVLGNNTNAGDEEIRAFFYTKQGIRLYGVISKLNLTGGIHGGVNGVELNAVRGDLVAGGGSSVTRYQGASNWNKDVPEIQLNNSKPSRLQISYDDNLYDMPPDGIPTTDLFNVFVKNVQYIK</sequence>
<proteinExistence type="predicted"/>
<evidence type="ECO:0000256" key="1">
    <source>
        <dbReference type="SAM" id="Phobius"/>
    </source>
</evidence>
<accession>A0A1C1A0V2</accession>
<keyword evidence="1" id="KW-0812">Transmembrane</keyword>
<keyword evidence="1" id="KW-1133">Transmembrane helix</keyword>
<evidence type="ECO:0000313" key="3">
    <source>
        <dbReference type="Proteomes" id="UP000093309"/>
    </source>
</evidence>
<dbReference type="AlphaFoldDB" id="A0A1C1A0V2"/>
<dbReference type="OrthoDB" id="2730934at2"/>
<organism evidence="2 3">
    <name type="scientific">Paenibacillus pectinilyticus</name>
    <dbReference type="NCBI Taxonomy" id="512399"/>
    <lineage>
        <taxon>Bacteria</taxon>
        <taxon>Bacillati</taxon>
        <taxon>Bacillota</taxon>
        <taxon>Bacilli</taxon>
        <taxon>Bacillales</taxon>
        <taxon>Paenibacillaceae</taxon>
        <taxon>Paenibacillus</taxon>
    </lineage>
</organism>
<dbReference type="STRING" id="512399.A8709_25240"/>
<dbReference type="RefSeq" id="WP_065853005.1">
    <property type="nucleotide sequence ID" value="NZ_LYPC01000020.1"/>
</dbReference>
<feature type="transmembrane region" description="Helical" evidence="1">
    <location>
        <begin position="20"/>
        <end position="44"/>
    </location>
</feature>
<keyword evidence="1" id="KW-0472">Membrane</keyword>
<comment type="caution">
    <text evidence="2">The sequence shown here is derived from an EMBL/GenBank/DDBJ whole genome shotgun (WGS) entry which is preliminary data.</text>
</comment>
<reference evidence="3" key="1">
    <citation type="submission" date="2016-05" db="EMBL/GenBank/DDBJ databases">
        <title>Paenibacillus oryzae. sp. nov., isolated from the rice root.</title>
        <authorList>
            <person name="Zhang J."/>
            <person name="Zhang X."/>
        </authorList>
    </citation>
    <scope>NUCLEOTIDE SEQUENCE [LARGE SCALE GENOMIC DNA]</scope>
    <source>
        <strain evidence="3">KCTC13222</strain>
    </source>
</reference>
<dbReference type="Proteomes" id="UP000093309">
    <property type="component" value="Unassembled WGS sequence"/>
</dbReference>
<evidence type="ECO:0000313" key="2">
    <source>
        <dbReference type="EMBL" id="OCT14152.1"/>
    </source>
</evidence>
<keyword evidence="3" id="KW-1185">Reference proteome</keyword>
<dbReference type="EMBL" id="LYPC01000020">
    <property type="protein sequence ID" value="OCT14152.1"/>
    <property type="molecule type" value="Genomic_DNA"/>
</dbReference>
<gene>
    <name evidence="2" type="ORF">A8709_25240</name>
</gene>
<name>A0A1C1A0V2_9BACL</name>
<evidence type="ECO:0008006" key="4">
    <source>
        <dbReference type="Google" id="ProtNLM"/>
    </source>
</evidence>